<evidence type="ECO:0000256" key="5">
    <source>
        <dbReference type="SAM" id="MobiDB-lite"/>
    </source>
</evidence>
<dbReference type="GO" id="GO:0003677">
    <property type="term" value="F:DNA binding"/>
    <property type="evidence" value="ECO:0000318"/>
    <property type="project" value="GO_Central"/>
</dbReference>
<keyword evidence="3" id="KW-0808">Transferase</keyword>
<gene>
    <name evidence="6" type="ORF">MTR_0806s0010</name>
</gene>
<dbReference type="SUPFAM" id="SSF53335">
    <property type="entry name" value="S-adenosyl-L-methionine-dependent methyltransferases"/>
    <property type="match status" value="1"/>
</dbReference>
<dbReference type="GO" id="GO:0003886">
    <property type="term" value="F:DNA (cytosine-5-)-methyltransferase activity"/>
    <property type="evidence" value="ECO:0000318"/>
    <property type="project" value="GO_Central"/>
</dbReference>
<sequence length="1093" mass="118713">MHASTSHNEANLPLFDGDTLRGPSKGRQVRRHATRAASCGKAGPQVRMKHDLLTRALDLGSELIVDNFAGGGGTSTGLEAAFGRPVDIAINHDPEALAMHALNHPYTKHLCESVWDVDPIKVTGNRPVGLVWLSPDCKHFSKAKGGTPVAKHIRGLAWVGLRWVALTKPRVLMLENVEEFQQLGPLIIMPDGTSRPDPKRKGKTFESFVRQLRQHGYTVDWRELRACDNGAPTIRKRLFLVARRDGLPIVFPEPTHGEPTSREVLAGMLAPYRTAAECIDFSVQSNSIFGRKKPLVTNTERRVAKGMWKHVLANASPFIVPTEQGNDGDLSTMATPFVTEHANASNQRTMRADEPLRTICAEVKGGHFSVVAPTLVQLRGTSEAHLGARSVEQPVSTVTASGTHHALASAHLITVGYGEREGQEPRTQSIEQPLGTAVAGGVKQAIVAAHITKFRTGSSGAAMNEPMPTVTANSFQKRPGGAAPLGMVAAHLMHVTHHGDRPGTTPAMPLPTITGANRGEQALSAAFFEQANGGFWEDNDGRSADAPLSTIASKGANQRLVTAYLVKYYSSGGQWQDLGEPMHTLPTKGRMGLVQATQVSADCLSPEHRENARLCAELLRAHLPDEFPEPAEMIMMFHSGSWWVLVDITLRMLRAPELYRAQSFPKDYIIHEIPDPKLLFKDGVQVPGDPRLLPRVPLTATAQIRMCGNSVSPVQAEALIRANFAHEKQLAIQVLKDELTRLLDSWTATMNEEQAKCRVDSVGIAAGIGGCIHGLRVVLRALSVQHHDDGPAGGALECLTDVVSHHPNIVAGFAAQRLAAEAAKDNDTFAYWNHEINVADSMKSQAERALASIPQPGATTGSQPAAWFVDGLTSTNERAPSVWIRRENAEAAASALYKASIEPLVRRAARSERIGKLPADLIQRCCELVELSETARSPQVALRALAATYSLEISAHDRRNMAVSQTHTEAMRALIEANSSVKGRRSINMKHSTHITIRVARPLDCTGLTAERVAQDFLATHATRSWTYDVADEWISVGERRPTKEDADAHGNVQAWNAEGYGAIVGFDYVSPSFSEYTHWKAMPAGPTGQDAC</sequence>
<dbReference type="EMBL" id="KL403530">
    <property type="protein sequence ID" value="KEH15564.1"/>
    <property type="molecule type" value="Genomic_DNA"/>
</dbReference>
<keyword evidence="2 6" id="KW-0489">Methyltransferase</keyword>
<evidence type="ECO:0000256" key="4">
    <source>
        <dbReference type="ARBA" id="ARBA00022691"/>
    </source>
</evidence>
<keyword evidence="4" id="KW-0949">S-adenosyl-L-methionine</keyword>
<dbReference type="InterPro" id="IPR050390">
    <property type="entry name" value="C5-Methyltransferase"/>
</dbReference>
<organism evidence="6 8">
    <name type="scientific">Medicago truncatula</name>
    <name type="common">Barrel medic</name>
    <name type="synonym">Medicago tribuloides</name>
    <dbReference type="NCBI Taxonomy" id="3880"/>
    <lineage>
        <taxon>Eukaryota</taxon>
        <taxon>Viridiplantae</taxon>
        <taxon>Streptophyta</taxon>
        <taxon>Embryophyta</taxon>
        <taxon>Tracheophyta</taxon>
        <taxon>Spermatophyta</taxon>
        <taxon>Magnoliopsida</taxon>
        <taxon>eudicotyledons</taxon>
        <taxon>Gunneridae</taxon>
        <taxon>Pentapetalae</taxon>
        <taxon>rosids</taxon>
        <taxon>fabids</taxon>
        <taxon>Fabales</taxon>
        <taxon>Fabaceae</taxon>
        <taxon>Papilionoideae</taxon>
        <taxon>50 kb inversion clade</taxon>
        <taxon>NPAAA clade</taxon>
        <taxon>Hologalegina</taxon>
        <taxon>IRL clade</taxon>
        <taxon>Trifolieae</taxon>
        <taxon>Medicago</taxon>
    </lineage>
</organism>
<dbReference type="EnsemblPlants" id="KEH15564">
    <property type="protein sequence ID" value="KEH15564"/>
    <property type="gene ID" value="MTR_0806s0010"/>
</dbReference>
<dbReference type="EC" id="2.1.1.37" evidence="1"/>
<name>A0A072TDD0_MEDTR</name>
<evidence type="ECO:0000256" key="3">
    <source>
        <dbReference type="ARBA" id="ARBA00022679"/>
    </source>
</evidence>
<dbReference type="GO" id="GO:0044027">
    <property type="term" value="P:negative regulation of gene expression via chromosomal CpG island methylation"/>
    <property type="evidence" value="ECO:0000318"/>
    <property type="project" value="GO_Central"/>
</dbReference>
<keyword evidence="8" id="KW-1185">Reference proteome</keyword>
<protein>
    <recommendedName>
        <fullName evidence="1">DNA (cytosine-5-)-methyltransferase</fullName>
        <ecNumber evidence="1">2.1.1.37</ecNumber>
    </recommendedName>
</protein>
<dbReference type="GO" id="GO:0005634">
    <property type="term" value="C:nucleus"/>
    <property type="evidence" value="ECO:0000318"/>
    <property type="project" value="GO_Central"/>
</dbReference>
<reference evidence="7" key="3">
    <citation type="submission" date="2015-06" db="UniProtKB">
        <authorList>
            <consortium name="EnsemblPlants"/>
        </authorList>
    </citation>
    <scope>IDENTIFICATION</scope>
    <source>
        <strain evidence="7">cv. Jemalong A17</strain>
    </source>
</reference>
<reference evidence="6 8" key="1">
    <citation type="journal article" date="2011" name="Nature">
        <title>The Medicago genome provides insight into the evolution of rhizobial symbioses.</title>
        <authorList>
            <person name="Young N.D."/>
            <person name="Debelle F."/>
            <person name="Oldroyd G.E."/>
            <person name="Geurts R."/>
            <person name="Cannon S.B."/>
            <person name="Udvardi M.K."/>
            <person name="Benedito V.A."/>
            <person name="Mayer K.F."/>
            <person name="Gouzy J."/>
            <person name="Schoof H."/>
            <person name="Van de Peer Y."/>
            <person name="Proost S."/>
            <person name="Cook D.R."/>
            <person name="Meyers B.C."/>
            <person name="Spannagl M."/>
            <person name="Cheung F."/>
            <person name="De Mita S."/>
            <person name="Krishnakumar V."/>
            <person name="Gundlach H."/>
            <person name="Zhou S."/>
            <person name="Mudge J."/>
            <person name="Bharti A.K."/>
            <person name="Murray J.D."/>
            <person name="Naoumkina M.A."/>
            <person name="Rosen B."/>
            <person name="Silverstein K.A."/>
            <person name="Tang H."/>
            <person name="Rombauts S."/>
            <person name="Zhao P.X."/>
            <person name="Zhou P."/>
            <person name="Barbe V."/>
            <person name="Bardou P."/>
            <person name="Bechner M."/>
            <person name="Bellec A."/>
            <person name="Berger A."/>
            <person name="Berges H."/>
            <person name="Bidwell S."/>
            <person name="Bisseling T."/>
            <person name="Choisne N."/>
            <person name="Couloux A."/>
            <person name="Denny R."/>
            <person name="Deshpande S."/>
            <person name="Dai X."/>
            <person name="Doyle J.J."/>
            <person name="Dudez A.M."/>
            <person name="Farmer A.D."/>
            <person name="Fouteau S."/>
            <person name="Franken C."/>
            <person name="Gibelin C."/>
            <person name="Gish J."/>
            <person name="Goldstein S."/>
            <person name="Gonzalez A.J."/>
            <person name="Green P.J."/>
            <person name="Hallab A."/>
            <person name="Hartog M."/>
            <person name="Hua A."/>
            <person name="Humphray S.J."/>
            <person name="Jeong D.H."/>
            <person name="Jing Y."/>
            <person name="Jocker A."/>
            <person name="Kenton S.M."/>
            <person name="Kim D.J."/>
            <person name="Klee K."/>
            <person name="Lai H."/>
            <person name="Lang C."/>
            <person name="Lin S."/>
            <person name="Macmil S.L."/>
            <person name="Magdelenat G."/>
            <person name="Matthews L."/>
            <person name="McCorrison J."/>
            <person name="Monaghan E.L."/>
            <person name="Mun J.H."/>
            <person name="Najar F.Z."/>
            <person name="Nicholson C."/>
            <person name="Noirot C."/>
            <person name="O'Bleness M."/>
            <person name="Paule C.R."/>
            <person name="Poulain J."/>
            <person name="Prion F."/>
            <person name="Qin B."/>
            <person name="Qu C."/>
            <person name="Retzel E.F."/>
            <person name="Riddle C."/>
            <person name="Sallet E."/>
            <person name="Samain S."/>
            <person name="Samson N."/>
            <person name="Sanders I."/>
            <person name="Saurat O."/>
            <person name="Scarpelli C."/>
            <person name="Schiex T."/>
            <person name="Segurens B."/>
            <person name="Severin A.J."/>
            <person name="Sherrier D.J."/>
            <person name="Shi R."/>
            <person name="Sims S."/>
            <person name="Singer S.R."/>
            <person name="Sinharoy S."/>
            <person name="Sterck L."/>
            <person name="Viollet A."/>
            <person name="Wang B.B."/>
            <person name="Wang K."/>
            <person name="Wang M."/>
            <person name="Wang X."/>
            <person name="Warfsmann J."/>
            <person name="Weissenbach J."/>
            <person name="White D.D."/>
            <person name="White J.D."/>
            <person name="Wiley G.B."/>
            <person name="Wincker P."/>
            <person name="Xing Y."/>
            <person name="Yang L."/>
            <person name="Yao Z."/>
            <person name="Ying F."/>
            <person name="Zhai J."/>
            <person name="Zhou L."/>
            <person name="Zuber A."/>
            <person name="Denarie J."/>
            <person name="Dixon R.A."/>
            <person name="May G.D."/>
            <person name="Schwartz D.C."/>
            <person name="Rogers J."/>
            <person name="Quetier F."/>
            <person name="Town C.D."/>
            <person name="Roe B.A."/>
        </authorList>
    </citation>
    <scope>NUCLEOTIDE SEQUENCE [LARGE SCALE GENOMIC DNA]</scope>
    <source>
        <strain evidence="6">A17</strain>
        <strain evidence="7 8">cv. Jemalong A17</strain>
    </source>
</reference>
<dbReference type="HOGENOM" id="CLU_284322_0_0_1"/>
<evidence type="ECO:0000313" key="7">
    <source>
        <dbReference type="EnsemblPlants" id="KEH15564"/>
    </source>
</evidence>
<dbReference type="Proteomes" id="UP000002051">
    <property type="component" value="Unassembled WGS sequence"/>
</dbReference>
<dbReference type="InterPro" id="IPR001525">
    <property type="entry name" value="C5_MeTfrase"/>
</dbReference>
<reference evidence="6 8" key="2">
    <citation type="journal article" date="2014" name="BMC Genomics">
        <title>An improved genome release (version Mt4.0) for the model legume Medicago truncatula.</title>
        <authorList>
            <person name="Tang H."/>
            <person name="Krishnakumar V."/>
            <person name="Bidwell S."/>
            <person name="Rosen B."/>
            <person name="Chan A."/>
            <person name="Zhou S."/>
            <person name="Gentzbittel L."/>
            <person name="Childs K.L."/>
            <person name="Yandell M."/>
            <person name="Gundlach H."/>
            <person name="Mayer K.F."/>
            <person name="Schwartz D.C."/>
            <person name="Town C.D."/>
        </authorList>
    </citation>
    <scope>GENOME REANNOTATION</scope>
    <source>
        <strain evidence="6">A17</strain>
        <strain evidence="7 8">cv. Jemalong A17</strain>
    </source>
</reference>
<dbReference type="Gene3D" id="3.40.50.150">
    <property type="entry name" value="Vaccinia Virus protein VP39"/>
    <property type="match status" value="1"/>
</dbReference>
<evidence type="ECO:0000313" key="8">
    <source>
        <dbReference type="Proteomes" id="UP000002051"/>
    </source>
</evidence>
<dbReference type="PANTHER" id="PTHR10629:SF52">
    <property type="entry name" value="DNA (CYTOSINE-5)-METHYLTRANSFERASE 1"/>
    <property type="match status" value="1"/>
</dbReference>
<dbReference type="InterPro" id="IPR029063">
    <property type="entry name" value="SAM-dependent_MTases_sf"/>
</dbReference>
<evidence type="ECO:0000256" key="1">
    <source>
        <dbReference type="ARBA" id="ARBA00011975"/>
    </source>
</evidence>
<accession>A0A072TDD0</accession>
<dbReference type="PANTHER" id="PTHR10629">
    <property type="entry name" value="CYTOSINE-SPECIFIC METHYLTRANSFERASE"/>
    <property type="match status" value="1"/>
</dbReference>
<dbReference type="PRINTS" id="PR00105">
    <property type="entry name" value="C5METTRFRASE"/>
</dbReference>
<evidence type="ECO:0000256" key="2">
    <source>
        <dbReference type="ARBA" id="ARBA00022603"/>
    </source>
</evidence>
<dbReference type="AlphaFoldDB" id="A0A072TDD0"/>
<proteinExistence type="predicted"/>
<evidence type="ECO:0000313" key="6">
    <source>
        <dbReference type="EMBL" id="KEH15564.1"/>
    </source>
</evidence>
<dbReference type="STRING" id="3880.A0A072TDD0"/>
<dbReference type="GO" id="GO:0032259">
    <property type="term" value="P:methylation"/>
    <property type="evidence" value="ECO:0007669"/>
    <property type="project" value="UniProtKB-KW"/>
</dbReference>
<dbReference type="Gene3D" id="3.90.120.10">
    <property type="entry name" value="DNA Methylase, subunit A, domain 2"/>
    <property type="match status" value="1"/>
</dbReference>
<feature type="region of interest" description="Disordered" evidence="5">
    <location>
        <begin position="1"/>
        <end position="33"/>
    </location>
</feature>
<dbReference type="Pfam" id="PF00145">
    <property type="entry name" value="DNA_methylase"/>
    <property type="match status" value="1"/>
</dbReference>